<dbReference type="EMBL" id="JADBEC010000003">
    <property type="protein sequence ID" value="MBE1509603.1"/>
    <property type="molecule type" value="Genomic_DNA"/>
</dbReference>
<evidence type="ECO:0000313" key="3">
    <source>
        <dbReference type="Proteomes" id="UP000620262"/>
    </source>
</evidence>
<accession>A0ABR9J2R5</accession>
<keyword evidence="1" id="KW-0732">Signal</keyword>
<evidence type="ECO:0000313" key="2">
    <source>
        <dbReference type="EMBL" id="MBE1509603.1"/>
    </source>
</evidence>
<proteinExistence type="predicted"/>
<gene>
    <name evidence="2" type="ORF">H4W29_006850</name>
</gene>
<sequence>MAWLRSRFCLMALVCVALTACASLMPKKQEKPVYDVRSAVVLSSTTMSAELLSGISDRVNAAIRATVRTSELPRVVLTIRIVSVTKSLGFQKDRNVAEVRIDAASVEDGSVIAVTSFEVTSLTADPHLADDILAEDIAARVRSAFALSGR</sequence>
<comment type="caution">
    <text evidence="2">The sequence shown here is derived from an EMBL/GenBank/DDBJ whole genome shotgun (WGS) entry which is preliminary data.</text>
</comment>
<organism evidence="2 3">
    <name type="scientific">Rhizobium viscosum</name>
    <name type="common">Arthrobacter viscosus</name>
    <dbReference type="NCBI Taxonomy" id="1673"/>
    <lineage>
        <taxon>Bacteria</taxon>
        <taxon>Pseudomonadati</taxon>
        <taxon>Pseudomonadota</taxon>
        <taxon>Alphaproteobacteria</taxon>
        <taxon>Hyphomicrobiales</taxon>
        <taxon>Rhizobiaceae</taxon>
        <taxon>Rhizobium/Agrobacterium group</taxon>
        <taxon>Rhizobium</taxon>
    </lineage>
</organism>
<name>A0ABR9J2R5_RHIVS</name>
<dbReference type="Proteomes" id="UP000620262">
    <property type="component" value="Unassembled WGS sequence"/>
</dbReference>
<evidence type="ECO:0000256" key="1">
    <source>
        <dbReference type="SAM" id="SignalP"/>
    </source>
</evidence>
<dbReference type="RefSeq" id="WP_192733166.1">
    <property type="nucleotide sequence ID" value="NZ_JADBEC010000003.1"/>
</dbReference>
<protein>
    <submittedName>
        <fullName evidence="2">Type IV pilus biogenesis protein CpaD/CtpE</fullName>
    </submittedName>
</protein>
<reference evidence="2 3" key="1">
    <citation type="submission" date="2020-10" db="EMBL/GenBank/DDBJ databases">
        <title>Sequencing the genomes of 1000 actinobacteria strains.</title>
        <authorList>
            <person name="Klenk H.-P."/>
        </authorList>
    </citation>
    <scope>NUCLEOTIDE SEQUENCE [LARGE SCALE GENOMIC DNA]</scope>
    <source>
        <strain evidence="2 3">DSM 7307</strain>
    </source>
</reference>
<dbReference type="PROSITE" id="PS51257">
    <property type="entry name" value="PROKAR_LIPOPROTEIN"/>
    <property type="match status" value="1"/>
</dbReference>
<feature type="chain" id="PRO_5047051683" evidence="1">
    <location>
        <begin position="23"/>
        <end position="150"/>
    </location>
</feature>
<keyword evidence="3" id="KW-1185">Reference proteome</keyword>
<feature type="signal peptide" evidence="1">
    <location>
        <begin position="1"/>
        <end position="22"/>
    </location>
</feature>